<dbReference type="SMART" id="SM00343">
    <property type="entry name" value="ZnF_C2HC"/>
    <property type="match status" value="1"/>
</dbReference>
<protein>
    <recommendedName>
        <fullName evidence="2">CCHC-type domain-containing protein</fullName>
    </recommendedName>
</protein>
<keyword evidence="1" id="KW-0862">Zinc</keyword>
<accession>A0A8W8IS71</accession>
<evidence type="ECO:0000313" key="4">
    <source>
        <dbReference type="Proteomes" id="UP000005408"/>
    </source>
</evidence>
<dbReference type="GO" id="GO:0003676">
    <property type="term" value="F:nucleic acid binding"/>
    <property type="evidence" value="ECO:0007669"/>
    <property type="project" value="InterPro"/>
</dbReference>
<dbReference type="AlphaFoldDB" id="A0A8W8IS71"/>
<dbReference type="SUPFAM" id="SSF57756">
    <property type="entry name" value="Retrovirus zinc finger-like domains"/>
    <property type="match status" value="1"/>
</dbReference>
<keyword evidence="1" id="KW-0863">Zinc-finger</keyword>
<feature type="domain" description="CCHC-type" evidence="2">
    <location>
        <begin position="22"/>
        <end position="35"/>
    </location>
</feature>
<evidence type="ECO:0000259" key="2">
    <source>
        <dbReference type="PROSITE" id="PS50158"/>
    </source>
</evidence>
<dbReference type="GO" id="GO:0008270">
    <property type="term" value="F:zinc ion binding"/>
    <property type="evidence" value="ECO:0007669"/>
    <property type="project" value="UniProtKB-KW"/>
</dbReference>
<dbReference type="InterPro" id="IPR001878">
    <property type="entry name" value="Znf_CCHC"/>
</dbReference>
<dbReference type="Gene3D" id="4.10.60.10">
    <property type="entry name" value="Zinc finger, CCHC-type"/>
    <property type="match status" value="1"/>
</dbReference>
<dbReference type="Pfam" id="PF00098">
    <property type="entry name" value="zf-CCHC"/>
    <property type="match status" value="1"/>
</dbReference>
<keyword evidence="4" id="KW-1185">Reference proteome</keyword>
<reference evidence="3" key="1">
    <citation type="submission" date="2022-08" db="UniProtKB">
        <authorList>
            <consortium name="EnsemblMetazoa"/>
        </authorList>
    </citation>
    <scope>IDENTIFICATION</scope>
    <source>
        <strain evidence="3">05x7-T-G4-1.051#20</strain>
    </source>
</reference>
<dbReference type="InterPro" id="IPR036875">
    <property type="entry name" value="Znf_CCHC_sf"/>
</dbReference>
<sequence length="181" mass="20766">MVKVGQVKAEQGEGPHVKDRACYYCKRPGHIQRDCSLYNRRQYRKPEDKKIDSPFADVILGNVIDKIEKMEVEKPADCLAVQTRAQTRLEAEETKPRPKKTDDGDDGLYKLNYDNNFGDEYGAPDPPFFIHIGDTWRRCMVTGSGLRWRRLYMCIVLWCPNCLRTGTTVVSSVRVSVCLSM</sequence>
<organism evidence="3 4">
    <name type="scientific">Magallana gigas</name>
    <name type="common">Pacific oyster</name>
    <name type="synonym">Crassostrea gigas</name>
    <dbReference type="NCBI Taxonomy" id="29159"/>
    <lineage>
        <taxon>Eukaryota</taxon>
        <taxon>Metazoa</taxon>
        <taxon>Spiralia</taxon>
        <taxon>Lophotrochozoa</taxon>
        <taxon>Mollusca</taxon>
        <taxon>Bivalvia</taxon>
        <taxon>Autobranchia</taxon>
        <taxon>Pteriomorphia</taxon>
        <taxon>Ostreida</taxon>
        <taxon>Ostreoidea</taxon>
        <taxon>Ostreidae</taxon>
        <taxon>Magallana</taxon>
    </lineage>
</organism>
<evidence type="ECO:0000313" key="3">
    <source>
        <dbReference type="EnsemblMetazoa" id="G1519.1:cds"/>
    </source>
</evidence>
<dbReference type="PROSITE" id="PS50158">
    <property type="entry name" value="ZF_CCHC"/>
    <property type="match status" value="1"/>
</dbReference>
<evidence type="ECO:0000256" key="1">
    <source>
        <dbReference type="PROSITE-ProRule" id="PRU00047"/>
    </source>
</evidence>
<name>A0A8W8IS71_MAGGI</name>
<proteinExistence type="predicted"/>
<keyword evidence="1" id="KW-0479">Metal-binding</keyword>
<dbReference type="Proteomes" id="UP000005408">
    <property type="component" value="Unassembled WGS sequence"/>
</dbReference>
<dbReference type="EnsemblMetazoa" id="G1519.1">
    <property type="protein sequence ID" value="G1519.1:cds"/>
    <property type="gene ID" value="G1519"/>
</dbReference>